<evidence type="ECO:0000256" key="14">
    <source>
        <dbReference type="SAM" id="MobiDB-lite"/>
    </source>
</evidence>
<keyword evidence="11 13" id="KW-0624">Polysaccharide degradation</keyword>
<dbReference type="PROSITE" id="PS51760">
    <property type="entry name" value="GH10_2"/>
    <property type="match status" value="1"/>
</dbReference>
<accession>A0ABR1QXA5</accession>
<evidence type="ECO:0000256" key="8">
    <source>
        <dbReference type="ARBA" id="ARBA00022912"/>
    </source>
</evidence>
<dbReference type="SMART" id="SM00633">
    <property type="entry name" value="Glyco_10"/>
    <property type="match status" value="1"/>
</dbReference>
<evidence type="ECO:0000313" key="19">
    <source>
        <dbReference type="EMBL" id="KAK7967327.1"/>
    </source>
</evidence>
<dbReference type="Gene3D" id="3.90.190.10">
    <property type="entry name" value="Protein tyrosine phosphatase superfamily"/>
    <property type="match status" value="1"/>
</dbReference>
<protein>
    <recommendedName>
        <fullName evidence="13">Beta-xylanase</fullName>
        <ecNumber evidence="13">3.2.1.8</ecNumber>
    </recommendedName>
</protein>
<dbReference type="Pfam" id="PF00331">
    <property type="entry name" value="Glyco_hydro_10"/>
    <property type="match status" value="1"/>
</dbReference>
<evidence type="ECO:0000256" key="5">
    <source>
        <dbReference type="ARBA" id="ARBA00022525"/>
    </source>
</evidence>
<evidence type="ECO:0000256" key="12">
    <source>
        <dbReference type="PROSITE-ProRule" id="PRU10061"/>
    </source>
</evidence>
<dbReference type="InterPro" id="IPR031158">
    <property type="entry name" value="GH10_AS"/>
</dbReference>
<dbReference type="Pfam" id="PF00782">
    <property type="entry name" value="DSPc"/>
    <property type="match status" value="1"/>
</dbReference>
<evidence type="ECO:0000259" key="18">
    <source>
        <dbReference type="PROSITE" id="PS51760"/>
    </source>
</evidence>
<dbReference type="InterPro" id="IPR000387">
    <property type="entry name" value="Tyr_Pase_dom"/>
</dbReference>
<proteinExistence type="inferred from homology"/>
<comment type="catalytic activity">
    <reaction evidence="1 13">
        <text>Endohydrolysis of (1-&gt;4)-beta-D-xylosidic linkages in xylans.</text>
        <dbReference type="EC" id="3.2.1.8"/>
    </reaction>
</comment>
<dbReference type="InterPro" id="IPR016130">
    <property type="entry name" value="Tyr_Pase_AS"/>
</dbReference>
<evidence type="ECO:0000259" key="17">
    <source>
        <dbReference type="PROSITE" id="PS50056"/>
    </source>
</evidence>
<keyword evidence="8" id="KW-0904">Protein phosphatase</keyword>
<dbReference type="PRINTS" id="PR00134">
    <property type="entry name" value="GLHYDRLASE10"/>
</dbReference>
<dbReference type="CDD" id="cd14498">
    <property type="entry name" value="DSP"/>
    <property type="match status" value="1"/>
</dbReference>
<keyword evidence="10 13" id="KW-0326">Glycosidase</keyword>
<comment type="similarity">
    <text evidence="4 13">Belongs to the glycosyl hydrolase 10 (cellulase F) family.</text>
</comment>
<dbReference type="Gene3D" id="3.20.20.80">
    <property type="entry name" value="Glycosidases"/>
    <property type="match status" value="1"/>
</dbReference>
<keyword evidence="9 13" id="KW-0119">Carbohydrate metabolism</keyword>
<reference evidence="19 20" key="1">
    <citation type="submission" date="2023-01" db="EMBL/GenBank/DDBJ databases">
        <title>Analysis of 21 Apiospora genomes using comparative genomics revels a genus with tremendous synthesis potential of carbohydrate active enzymes and secondary metabolites.</title>
        <authorList>
            <person name="Sorensen T."/>
        </authorList>
    </citation>
    <scope>NUCLEOTIDE SEQUENCE [LARGE SCALE GENOMIC DNA]</scope>
    <source>
        <strain evidence="19 20">CBS 24483</strain>
    </source>
</reference>
<evidence type="ECO:0000256" key="3">
    <source>
        <dbReference type="ARBA" id="ARBA00004851"/>
    </source>
</evidence>
<evidence type="ECO:0000256" key="7">
    <source>
        <dbReference type="ARBA" id="ARBA00022801"/>
    </source>
</evidence>
<comment type="pathway">
    <text evidence="3">Glycan degradation; xylan degradation.</text>
</comment>
<feature type="region of interest" description="Disordered" evidence="14">
    <location>
        <begin position="526"/>
        <end position="559"/>
    </location>
</feature>
<feature type="domain" description="GH10" evidence="18">
    <location>
        <begin position="20"/>
        <end position="337"/>
    </location>
</feature>
<dbReference type="Proteomes" id="UP001391051">
    <property type="component" value="Unassembled WGS sequence"/>
</dbReference>
<evidence type="ECO:0000256" key="2">
    <source>
        <dbReference type="ARBA" id="ARBA00004613"/>
    </source>
</evidence>
<evidence type="ECO:0000313" key="20">
    <source>
        <dbReference type="Proteomes" id="UP001391051"/>
    </source>
</evidence>
<evidence type="ECO:0000256" key="6">
    <source>
        <dbReference type="ARBA" id="ARBA00022651"/>
    </source>
</evidence>
<dbReference type="InterPro" id="IPR001000">
    <property type="entry name" value="GH10_dom"/>
</dbReference>
<dbReference type="PROSITE" id="PS50054">
    <property type="entry name" value="TYR_PHOSPHATASE_DUAL"/>
    <property type="match status" value="1"/>
</dbReference>
<dbReference type="EMBL" id="JAQQWE010000001">
    <property type="protein sequence ID" value="KAK7967327.1"/>
    <property type="molecule type" value="Genomic_DNA"/>
</dbReference>
<feature type="chain" id="PRO_5047128424" description="Beta-xylanase" evidence="15">
    <location>
        <begin position="22"/>
        <end position="676"/>
    </location>
</feature>
<dbReference type="InterPro" id="IPR000340">
    <property type="entry name" value="Dual-sp_phosphatase_cat-dom"/>
</dbReference>
<keyword evidence="7 13" id="KW-0378">Hydrolase</keyword>
<feature type="domain" description="Tyrosine specific protein phosphatases" evidence="17">
    <location>
        <begin position="556"/>
        <end position="605"/>
    </location>
</feature>
<feature type="signal peptide" evidence="15">
    <location>
        <begin position="1"/>
        <end position="21"/>
    </location>
</feature>
<feature type="active site" description="Nucleophile" evidence="12">
    <location>
        <position position="258"/>
    </location>
</feature>
<dbReference type="InterPro" id="IPR020422">
    <property type="entry name" value="TYR_PHOSPHATASE_DUAL_dom"/>
</dbReference>
<dbReference type="SUPFAM" id="SSF52799">
    <property type="entry name" value="(Phosphotyrosine protein) phosphatases II"/>
    <property type="match status" value="1"/>
</dbReference>
<evidence type="ECO:0000256" key="11">
    <source>
        <dbReference type="ARBA" id="ARBA00023326"/>
    </source>
</evidence>
<dbReference type="PANTHER" id="PTHR31490">
    <property type="entry name" value="GLYCOSYL HYDROLASE"/>
    <property type="match status" value="1"/>
</dbReference>
<dbReference type="SMART" id="SM00195">
    <property type="entry name" value="DSPc"/>
    <property type="match status" value="1"/>
</dbReference>
<dbReference type="InterPro" id="IPR044846">
    <property type="entry name" value="GH10"/>
</dbReference>
<dbReference type="PANTHER" id="PTHR31490:SF35">
    <property type="entry name" value="ENDO-1,4-BETA-XYLANASE"/>
    <property type="match status" value="1"/>
</dbReference>
<evidence type="ECO:0000259" key="16">
    <source>
        <dbReference type="PROSITE" id="PS50054"/>
    </source>
</evidence>
<gene>
    <name evidence="19" type="ORF">PG986_001604</name>
</gene>
<organism evidence="19 20">
    <name type="scientific">Apiospora aurea</name>
    <dbReference type="NCBI Taxonomy" id="335848"/>
    <lineage>
        <taxon>Eukaryota</taxon>
        <taxon>Fungi</taxon>
        <taxon>Dikarya</taxon>
        <taxon>Ascomycota</taxon>
        <taxon>Pezizomycotina</taxon>
        <taxon>Sordariomycetes</taxon>
        <taxon>Xylariomycetidae</taxon>
        <taxon>Amphisphaeriales</taxon>
        <taxon>Apiosporaceae</taxon>
        <taxon>Apiospora</taxon>
    </lineage>
</organism>
<dbReference type="SUPFAM" id="SSF51445">
    <property type="entry name" value="(Trans)glycosidases"/>
    <property type="match status" value="1"/>
</dbReference>
<keyword evidence="5" id="KW-0964">Secreted</keyword>
<feature type="compositionally biased region" description="Polar residues" evidence="14">
    <location>
        <begin position="533"/>
        <end position="547"/>
    </location>
</feature>
<dbReference type="InterPro" id="IPR029021">
    <property type="entry name" value="Prot-tyrosine_phosphatase-like"/>
</dbReference>
<feature type="domain" description="Tyrosine-protein phosphatase" evidence="16">
    <location>
        <begin position="441"/>
        <end position="624"/>
    </location>
</feature>
<evidence type="ECO:0000256" key="10">
    <source>
        <dbReference type="ARBA" id="ARBA00023295"/>
    </source>
</evidence>
<evidence type="ECO:0000256" key="1">
    <source>
        <dbReference type="ARBA" id="ARBA00000681"/>
    </source>
</evidence>
<evidence type="ECO:0000256" key="9">
    <source>
        <dbReference type="ARBA" id="ARBA00023277"/>
    </source>
</evidence>
<keyword evidence="15" id="KW-0732">Signal</keyword>
<dbReference type="InterPro" id="IPR017853">
    <property type="entry name" value="GH"/>
</dbReference>
<name>A0ABR1QXA5_9PEZI</name>
<evidence type="ECO:0000256" key="4">
    <source>
        <dbReference type="ARBA" id="ARBA00007495"/>
    </source>
</evidence>
<comment type="subcellular location">
    <subcellularLocation>
        <location evidence="2">Secreted</location>
    </subcellularLocation>
</comment>
<dbReference type="EC" id="3.2.1.8" evidence="13"/>
<dbReference type="RefSeq" id="XP_066706719.1">
    <property type="nucleotide sequence ID" value="XM_066837826.1"/>
</dbReference>
<dbReference type="PROSITE" id="PS50056">
    <property type="entry name" value="TYR_PHOSPHATASE_2"/>
    <property type="match status" value="1"/>
</dbReference>
<sequence>MHINAALAAALFAVAGPGVSAQLNQLAQAAGKKYFGSAVDNSELSDQQLLKFLTNKNEFGQITPGNGQKWQYTEPSRGQFSYGSGDQITDFGKKNGQMLRCHTLVWHSQLPSWVSNGQWSRDTLTSVINTHIANEVGHYKGQCYAWDVVNALNDNGSYRQSVFSDVLGDTFFAIAFDAAAKADPNAKLYYNDYNLETLGAKQQGAARIVKLVKSAGKRIDGVGMQAHLIVGQSPSQSTLKSVMQSYIDAGATEVAFTELDIRFPSLPESSQGLEQQAKDYGAVTSACLDVEGCVGITIWGFTDAHSWIPGTFPSTGDALPFDKNYNKKPAYSTISSILAAARTGAPAPGTTTLQTSTVVTSQPAATTTAAGCSVAMYGQCGGQGYSGCKSASKSATVHRFANVQVSPSAISQGFPPEPSFVAIITPEKENNTMAYVTHAVSADPINKIKEIEGLFISESPELLSKYDITHVVTLTEDRDWPRIGAESGIKHLTVPLVDIQLEDLLMYLDALALWIGDALQSGIAESRARDAEPSQTQRPEESVTGNDAQDHRLNPRHPGKRSRVLVHCLQGVSRSGAVVIVYAMRALGLDYDAALSVVRRNRPAVSPNPGFADQLRLWHRLQYRAFADADLVTIKPEYESWRDGRGILMSRAEEARREANFGWAKSIVAALEYRQH</sequence>
<keyword evidence="20" id="KW-1185">Reference proteome</keyword>
<dbReference type="PROSITE" id="PS00591">
    <property type="entry name" value="GH10_1"/>
    <property type="match status" value="1"/>
</dbReference>
<dbReference type="PROSITE" id="PS00383">
    <property type="entry name" value="TYR_PHOSPHATASE_1"/>
    <property type="match status" value="1"/>
</dbReference>
<evidence type="ECO:0000256" key="13">
    <source>
        <dbReference type="RuleBase" id="RU361174"/>
    </source>
</evidence>
<keyword evidence="6" id="KW-0858">Xylan degradation</keyword>
<dbReference type="GeneID" id="92070888"/>
<comment type="caution">
    <text evidence="19">The sequence shown here is derived from an EMBL/GenBank/DDBJ whole genome shotgun (WGS) entry which is preliminary data.</text>
</comment>
<evidence type="ECO:0000256" key="15">
    <source>
        <dbReference type="SAM" id="SignalP"/>
    </source>
</evidence>